<protein>
    <submittedName>
        <fullName evidence="2">Uncharacterized protein</fullName>
    </submittedName>
</protein>
<comment type="caution">
    <text evidence="2">The sequence shown here is derived from an EMBL/GenBank/DDBJ whole genome shotgun (WGS) entry which is preliminary data.</text>
</comment>
<feature type="transmembrane region" description="Helical" evidence="1">
    <location>
        <begin position="31"/>
        <end position="50"/>
    </location>
</feature>
<reference evidence="2 3" key="1">
    <citation type="submission" date="2018-06" db="EMBL/GenBank/DDBJ databases">
        <title>Genomic Encyclopedia of Type Strains, Phase III (KMG-III): the genomes of soil and plant-associated and newly described type strains.</title>
        <authorList>
            <person name="Whitman W."/>
        </authorList>
    </citation>
    <scope>NUCLEOTIDE SEQUENCE [LARGE SCALE GENOMIC DNA]</scope>
    <source>
        <strain evidence="2 3">CGMCC 4.7090</strain>
    </source>
</reference>
<feature type="transmembrane region" description="Helical" evidence="1">
    <location>
        <begin position="5"/>
        <end position="25"/>
    </location>
</feature>
<evidence type="ECO:0000313" key="3">
    <source>
        <dbReference type="Proteomes" id="UP000249341"/>
    </source>
</evidence>
<evidence type="ECO:0000256" key="1">
    <source>
        <dbReference type="SAM" id="Phobius"/>
    </source>
</evidence>
<dbReference type="Proteomes" id="UP000249341">
    <property type="component" value="Unassembled WGS sequence"/>
</dbReference>
<proteinExistence type="predicted"/>
<evidence type="ECO:0000313" key="2">
    <source>
        <dbReference type="EMBL" id="RAK39859.1"/>
    </source>
</evidence>
<feature type="transmembrane region" description="Helical" evidence="1">
    <location>
        <begin position="93"/>
        <end position="110"/>
    </location>
</feature>
<keyword evidence="1" id="KW-1133">Transmembrane helix</keyword>
<keyword evidence="3" id="KW-1185">Reference proteome</keyword>
<keyword evidence="1" id="KW-0812">Transmembrane</keyword>
<accession>A0A327ZHG3</accession>
<dbReference type="AlphaFoldDB" id="A0A327ZHG3"/>
<dbReference type="RefSeq" id="WP_111649039.1">
    <property type="nucleotide sequence ID" value="NZ_JACHWI010000001.1"/>
</dbReference>
<keyword evidence="1" id="KW-0472">Membrane</keyword>
<sequence>MITNVVANLVAAAVIYLGGVMIGLFPREPKAVASAVTAVLLAAAYGAMLATRLLRQESRRSARAVGLVFFSGSLVIANIGGVETDPFINSPLGLAWASILLLGGITLAILRLRHRKRVLADGRKINGLSWYEPR</sequence>
<organism evidence="2 3">
    <name type="scientific">Actinoplanes lutulentus</name>
    <dbReference type="NCBI Taxonomy" id="1287878"/>
    <lineage>
        <taxon>Bacteria</taxon>
        <taxon>Bacillati</taxon>
        <taxon>Actinomycetota</taxon>
        <taxon>Actinomycetes</taxon>
        <taxon>Micromonosporales</taxon>
        <taxon>Micromonosporaceae</taxon>
        <taxon>Actinoplanes</taxon>
    </lineage>
</organism>
<dbReference type="EMBL" id="QLMJ01000004">
    <property type="protein sequence ID" value="RAK39859.1"/>
    <property type="molecule type" value="Genomic_DNA"/>
</dbReference>
<gene>
    <name evidence="2" type="ORF">B0I29_104398</name>
</gene>
<feature type="transmembrane region" description="Helical" evidence="1">
    <location>
        <begin position="62"/>
        <end position="81"/>
    </location>
</feature>
<name>A0A327ZHG3_9ACTN</name>